<evidence type="ECO:0000256" key="4">
    <source>
        <dbReference type="ARBA" id="ARBA00022692"/>
    </source>
</evidence>
<dbReference type="RefSeq" id="WP_133757581.1">
    <property type="nucleotide sequence ID" value="NZ_SOBW01000008.1"/>
</dbReference>
<dbReference type="OrthoDB" id="9782395at2"/>
<dbReference type="PANTHER" id="PTHR30336:SF0">
    <property type="entry name" value="PROTEIN SANA"/>
    <property type="match status" value="1"/>
</dbReference>
<keyword evidence="5" id="KW-1133">Transmembrane helix</keyword>
<dbReference type="Pfam" id="PF02698">
    <property type="entry name" value="DUF218"/>
    <property type="match status" value="1"/>
</dbReference>
<keyword evidence="3" id="KW-0997">Cell inner membrane</keyword>
<evidence type="ECO:0000256" key="1">
    <source>
        <dbReference type="ARBA" id="ARBA00004377"/>
    </source>
</evidence>
<name>A0A4R7PX32_9FLAO</name>
<dbReference type="EMBL" id="SOBW01000008">
    <property type="protein sequence ID" value="TDU39504.1"/>
    <property type="molecule type" value="Genomic_DNA"/>
</dbReference>
<dbReference type="InterPro" id="IPR051599">
    <property type="entry name" value="Cell_Envelope_Assoc"/>
</dbReference>
<comment type="caution">
    <text evidence="9">The sequence shown here is derived from an EMBL/GenBank/DDBJ whole genome shotgun (WGS) entry which is preliminary data.</text>
</comment>
<protein>
    <submittedName>
        <fullName evidence="9">SanA protein</fullName>
    </submittedName>
</protein>
<gene>
    <name evidence="9" type="ORF">BXY82_1530</name>
</gene>
<dbReference type="InterPro" id="IPR003848">
    <property type="entry name" value="DUF218"/>
</dbReference>
<evidence type="ECO:0000256" key="6">
    <source>
        <dbReference type="ARBA" id="ARBA00023136"/>
    </source>
</evidence>
<dbReference type="Proteomes" id="UP000294689">
    <property type="component" value="Unassembled WGS sequence"/>
</dbReference>
<evidence type="ECO:0000313" key="9">
    <source>
        <dbReference type="EMBL" id="TDU39504.1"/>
    </source>
</evidence>
<evidence type="ECO:0000313" key="10">
    <source>
        <dbReference type="Proteomes" id="UP000294689"/>
    </source>
</evidence>
<keyword evidence="2" id="KW-1003">Cell membrane</keyword>
<comment type="subcellular location">
    <subcellularLocation>
        <location evidence="1">Cell inner membrane</location>
        <topology evidence="1">Single-pass membrane protein</topology>
    </subcellularLocation>
</comment>
<keyword evidence="10" id="KW-1185">Reference proteome</keyword>
<dbReference type="GO" id="GO:0005886">
    <property type="term" value="C:plasma membrane"/>
    <property type="evidence" value="ECO:0007669"/>
    <property type="project" value="UniProtKB-SubCell"/>
</dbReference>
<evidence type="ECO:0000256" key="7">
    <source>
        <dbReference type="ARBA" id="ARBA00037355"/>
    </source>
</evidence>
<keyword evidence="4" id="KW-0812">Transmembrane</keyword>
<dbReference type="PANTHER" id="PTHR30336">
    <property type="entry name" value="INNER MEMBRANE PROTEIN, PROBABLE PERMEASE"/>
    <property type="match status" value="1"/>
</dbReference>
<proteinExistence type="predicted"/>
<keyword evidence="6" id="KW-0472">Membrane</keyword>
<organism evidence="9 10">
    <name type="scientific">Gelidibacter sediminis</name>
    <dbReference type="NCBI Taxonomy" id="1608710"/>
    <lineage>
        <taxon>Bacteria</taxon>
        <taxon>Pseudomonadati</taxon>
        <taxon>Bacteroidota</taxon>
        <taxon>Flavobacteriia</taxon>
        <taxon>Flavobacteriales</taxon>
        <taxon>Flavobacteriaceae</taxon>
        <taxon>Gelidibacter</taxon>
    </lineage>
</organism>
<accession>A0A4R7PX32</accession>
<evidence type="ECO:0000256" key="5">
    <source>
        <dbReference type="ARBA" id="ARBA00022989"/>
    </source>
</evidence>
<evidence type="ECO:0000259" key="8">
    <source>
        <dbReference type="Pfam" id="PF02698"/>
    </source>
</evidence>
<evidence type="ECO:0000256" key="3">
    <source>
        <dbReference type="ARBA" id="ARBA00022519"/>
    </source>
</evidence>
<dbReference type="AlphaFoldDB" id="A0A4R7PX32"/>
<dbReference type="CDD" id="cd06259">
    <property type="entry name" value="YdcF-like"/>
    <property type="match status" value="1"/>
</dbReference>
<sequence length="211" mass="23899">MIRKLTRALLFCISLLIIGVMAINYWITYKTQDQLYDKSSQIPKNKVGLLLGTSKYLSSGSVNLYYAYRINAAVALFEAEKIDYILVSGDNGSINYDEPTTFKDDLVARGIPEERIFLDFAGFRTLDSVVRANEVFGLSTFTIISQQFHNERAIFLAKHFNIDAIAYNAKDVSNSYGFKTKIREYLARTKAAADAIFNVQPKYLGEKINIE</sequence>
<feature type="domain" description="DUF218" evidence="8">
    <location>
        <begin position="65"/>
        <end position="186"/>
    </location>
</feature>
<reference evidence="9 10" key="1">
    <citation type="submission" date="2019-03" db="EMBL/GenBank/DDBJ databases">
        <title>Genomic Encyclopedia of Archaeal and Bacterial Type Strains, Phase II (KMG-II): from individual species to whole genera.</title>
        <authorList>
            <person name="Goeker M."/>
        </authorList>
    </citation>
    <scope>NUCLEOTIDE SEQUENCE [LARGE SCALE GENOMIC DNA]</scope>
    <source>
        <strain evidence="9 10">DSM 28135</strain>
    </source>
</reference>
<evidence type="ECO:0000256" key="2">
    <source>
        <dbReference type="ARBA" id="ARBA00022475"/>
    </source>
</evidence>
<comment type="function">
    <text evidence="7">Participates in the barrier function of the cell envelope.</text>
</comment>